<sequence length="67" mass="8032">MKHGQMFARNKFPSEGESITFYSERMPQGCGVLKINPKYFYGVFSYKRRSEELKTYYKNDVIIYFVI</sequence>
<comment type="caution">
    <text evidence="1">The sequence shown here is derived from an EMBL/GenBank/DDBJ whole genome shotgun (WGS) entry which is preliminary data.</text>
</comment>
<protein>
    <submittedName>
        <fullName evidence="1">Uncharacterized protein</fullName>
    </submittedName>
</protein>
<name>A0A5X8XZZ8_SALNE</name>
<dbReference type="AlphaFoldDB" id="A0A5X8XZZ8"/>
<evidence type="ECO:0000313" key="1">
    <source>
        <dbReference type="EMBL" id="ECB1915591.1"/>
    </source>
</evidence>
<gene>
    <name evidence="1" type="ORF">EVG73_24990</name>
</gene>
<reference evidence="1" key="1">
    <citation type="submission" date="2019-01" db="EMBL/GenBank/DDBJ databases">
        <authorList>
            <person name="Ashton P.M."/>
            <person name="Dallman T."/>
            <person name="Nair S."/>
            <person name="De Pinna E."/>
            <person name="Peters T."/>
            <person name="Grant K."/>
        </authorList>
    </citation>
    <scope>NUCLEOTIDE SEQUENCE</scope>
    <source>
        <strain evidence="1">500372</strain>
    </source>
</reference>
<organism evidence="1">
    <name type="scientific">Salmonella newport</name>
    <dbReference type="NCBI Taxonomy" id="108619"/>
    <lineage>
        <taxon>Bacteria</taxon>
        <taxon>Pseudomonadati</taxon>
        <taxon>Pseudomonadota</taxon>
        <taxon>Gammaproteobacteria</taxon>
        <taxon>Enterobacterales</taxon>
        <taxon>Enterobacteriaceae</taxon>
        <taxon>Salmonella</taxon>
    </lineage>
</organism>
<dbReference type="EMBL" id="AAHWTY010000120">
    <property type="protein sequence ID" value="ECB1915591.1"/>
    <property type="molecule type" value="Genomic_DNA"/>
</dbReference>
<proteinExistence type="predicted"/>
<accession>A0A5X8XZZ8</accession>